<protein>
    <submittedName>
        <fullName evidence="2">Uncharacterized protein</fullName>
    </submittedName>
</protein>
<evidence type="ECO:0000256" key="1">
    <source>
        <dbReference type="SAM" id="MobiDB-lite"/>
    </source>
</evidence>
<dbReference type="HOGENOM" id="CLU_773982_0_0_1"/>
<accession>A0A067TF32</accession>
<feature type="region of interest" description="Disordered" evidence="1">
    <location>
        <begin position="246"/>
        <end position="265"/>
    </location>
</feature>
<name>A0A067TF32_GALM3</name>
<reference evidence="3" key="1">
    <citation type="journal article" date="2014" name="Proc. Natl. Acad. Sci. U.S.A.">
        <title>Extensive sampling of basidiomycete genomes demonstrates inadequacy of the white-rot/brown-rot paradigm for wood decay fungi.</title>
        <authorList>
            <person name="Riley R."/>
            <person name="Salamov A.A."/>
            <person name="Brown D.W."/>
            <person name="Nagy L.G."/>
            <person name="Floudas D."/>
            <person name="Held B.W."/>
            <person name="Levasseur A."/>
            <person name="Lombard V."/>
            <person name="Morin E."/>
            <person name="Otillar R."/>
            <person name="Lindquist E.A."/>
            <person name="Sun H."/>
            <person name="LaButti K.M."/>
            <person name="Schmutz J."/>
            <person name="Jabbour D."/>
            <person name="Luo H."/>
            <person name="Baker S.E."/>
            <person name="Pisabarro A.G."/>
            <person name="Walton J.D."/>
            <person name="Blanchette R.A."/>
            <person name="Henrissat B."/>
            <person name="Martin F."/>
            <person name="Cullen D."/>
            <person name="Hibbett D.S."/>
            <person name="Grigoriev I.V."/>
        </authorList>
    </citation>
    <scope>NUCLEOTIDE SEQUENCE [LARGE SCALE GENOMIC DNA]</scope>
    <source>
        <strain evidence="3">CBS 339.88</strain>
    </source>
</reference>
<dbReference type="AlphaFoldDB" id="A0A067TF32"/>
<dbReference type="EMBL" id="KL142374">
    <property type="protein sequence ID" value="KDR78484.1"/>
    <property type="molecule type" value="Genomic_DNA"/>
</dbReference>
<feature type="compositionally biased region" description="Low complexity" evidence="1">
    <location>
        <begin position="136"/>
        <end position="151"/>
    </location>
</feature>
<feature type="region of interest" description="Disordered" evidence="1">
    <location>
        <begin position="121"/>
        <end position="211"/>
    </location>
</feature>
<feature type="compositionally biased region" description="Low complexity" evidence="1">
    <location>
        <begin position="202"/>
        <end position="211"/>
    </location>
</feature>
<evidence type="ECO:0000313" key="3">
    <source>
        <dbReference type="Proteomes" id="UP000027222"/>
    </source>
</evidence>
<feature type="compositionally biased region" description="Low complexity" evidence="1">
    <location>
        <begin position="340"/>
        <end position="352"/>
    </location>
</feature>
<sequence>MLLEYEAASSLVTKARKARWRLASRHFRILHSMRSCRRPLRHIAHPAGVTDVVEGGLLDFEHLYPACACVNADTGAVWGRRAGGRACGPAAPAARSAGFCSYVARTESGFFGDARLELSGTAAQGPQPGSGSWLGPSAAAASARATPSAPAQVSGPTPPHIHLPPANQLFAPPPSRILALPLPALPSREPSQAPEMPGLELSGATASAAPAPATGAVGEWMEGCSDFGGNVNGNGAVIVNQAADADGEATASEGSGSGTDGEGGKRARMSLRLTIPQQQQAATRCWFATLSDFDEPASTASTVSESGSITSTLPPPAVSSAFVADHTRWETVLASLDDNSLGPVSASSSTPSSLPPLG</sequence>
<organism evidence="2 3">
    <name type="scientific">Galerina marginata (strain CBS 339.88)</name>
    <dbReference type="NCBI Taxonomy" id="685588"/>
    <lineage>
        <taxon>Eukaryota</taxon>
        <taxon>Fungi</taxon>
        <taxon>Dikarya</taxon>
        <taxon>Basidiomycota</taxon>
        <taxon>Agaricomycotina</taxon>
        <taxon>Agaricomycetes</taxon>
        <taxon>Agaricomycetidae</taxon>
        <taxon>Agaricales</taxon>
        <taxon>Agaricineae</taxon>
        <taxon>Strophariaceae</taxon>
        <taxon>Galerina</taxon>
    </lineage>
</organism>
<gene>
    <name evidence="2" type="ORF">GALMADRAFT_137547</name>
</gene>
<dbReference type="Proteomes" id="UP000027222">
    <property type="component" value="Unassembled WGS sequence"/>
</dbReference>
<feature type="region of interest" description="Disordered" evidence="1">
    <location>
        <begin position="336"/>
        <end position="358"/>
    </location>
</feature>
<keyword evidence="3" id="KW-1185">Reference proteome</keyword>
<proteinExistence type="predicted"/>
<feature type="compositionally biased region" description="Polar residues" evidence="1">
    <location>
        <begin position="121"/>
        <end position="130"/>
    </location>
</feature>
<evidence type="ECO:0000313" key="2">
    <source>
        <dbReference type="EMBL" id="KDR78484.1"/>
    </source>
</evidence>